<reference evidence="3" key="1">
    <citation type="submission" date="2020-03" db="EMBL/GenBank/DDBJ databases">
        <authorList>
            <person name="Chebbi M.A."/>
            <person name="Drezen J.M."/>
        </authorList>
    </citation>
    <scope>NUCLEOTIDE SEQUENCE</scope>
    <source>
        <tissue evidence="3">Whole body</tissue>
    </source>
</reference>
<gene>
    <name evidence="3" type="ORF">G9C98_003013</name>
</gene>
<feature type="chain" id="PRO_5035168650" evidence="2">
    <location>
        <begin position="22"/>
        <end position="229"/>
    </location>
</feature>
<feature type="region of interest" description="Disordered" evidence="1">
    <location>
        <begin position="144"/>
        <end position="163"/>
    </location>
</feature>
<comment type="caution">
    <text evidence="3">The sequence shown here is derived from an EMBL/GenBank/DDBJ whole genome shotgun (WGS) entry which is preliminary data.</text>
</comment>
<dbReference type="AlphaFoldDB" id="A0A8J5QX15"/>
<evidence type="ECO:0000256" key="1">
    <source>
        <dbReference type="SAM" id="MobiDB-lite"/>
    </source>
</evidence>
<evidence type="ECO:0000313" key="4">
    <source>
        <dbReference type="Proteomes" id="UP000729913"/>
    </source>
</evidence>
<proteinExistence type="predicted"/>
<feature type="signal peptide" evidence="2">
    <location>
        <begin position="1"/>
        <end position="21"/>
    </location>
</feature>
<dbReference type="EMBL" id="JAAOIC020000052">
    <property type="protein sequence ID" value="KAG8035887.1"/>
    <property type="molecule type" value="Genomic_DNA"/>
</dbReference>
<keyword evidence="4" id="KW-1185">Reference proteome</keyword>
<keyword evidence="2" id="KW-0732">Signal</keyword>
<organism evidence="3 4">
    <name type="scientific">Cotesia typhae</name>
    <dbReference type="NCBI Taxonomy" id="2053667"/>
    <lineage>
        <taxon>Eukaryota</taxon>
        <taxon>Metazoa</taxon>
        <taxon>Ecdysozoa</taxon>
        <taxon>Arthropoda</taxon>
        <taxon>Hexapoda</taxon>
        <taxon>Insecta</taxon>
        <taxon>Pterygota</taxon>
        <taxon>Neoptera</taxon>
        <taxon>Endopterygota</taxon>
        <taxon>Hymenoptera</taxon>
        <taxon>Apocrita</taxon>
        <taxon>Ichneumonoidea</taxon>
        <taxon>Braconidae</taxon>
        <taxon>Microgastrinae</taxon>
        <taxon>Cotesia</taxon>
    </lineage>
</organism>
<name>A0A8J5QX15_9HYME</name>
<sequence length="229" mass="25814">MSIIESIGVFIIFTQLHSSLCQIYVEPTQHEWSEPIKTSQCDCSNAPKEKEYGYNFSFENCPGGQYTPGCQPTVTKIPLNRRQSLNHRNSNVNVNTNTFFARRFLDDDGRGNININTNGDDADLDAAILLKKLGFIFPRPGFRHHQNHKRTHRGNHAASSIHGQRNRNVIVRTNGQDVGVFGDVNDNDDDFVYFIDDDAVKSLDNDADIVAPSRRSPFRSSQSLLESKS</sequence>
<feature type="compositionally biased region" description="Basic residues" evidence="1">
    <location>
        <begin position="144"/>
        <end position="155"/>
    </location>
</feature>
<evidence type="ECO:0000313" key="3">
    <source>
        <dbReference type="EMBL" id="KAG8035887.1"/>
    </source>
</evidence>
<reference evidence="3" key="2">
    <citation type="submission" date="2021-04" db="EMBL/GenBank/DDBJ databases">
        <title>Genome-wide patterns of bracovirus chromosomal integration into multiple host tissues during parasitism.</title>
        <authorList>
            <person name="Chebbi M.A.C."/>
        </authorList>
    </citation>
    <scope>NUCLEOTIDE SEQUENCE</scope>
    <source>
        <tissue evidence="3">Whole body</tissue>
    </source>
</reference>
<accession>A0A8J5QX15</accession>
<dbReference type="Proteomes" id="UP000729913">
    <property type="component" value="Unassembled WGS sequence"/>
</dbReference>
<protein>
    <submittedName>
        <fullName evidence="3">Uncharacterized protein</fullName>
    </submittedName>
</protein>
<evidence type="ECO:0000256" key="2">
    <source>
        <dbReference type="SAM" id="SignalP"/>
    </source>
</evidence>